<proteinExistence type="predicted"/>
<sequence>MAATASPMGAEPVGTLSASGSFSGKVRHIKIASGYATNIFYGDFVKMVSAGVVEKDTGTSTLTPVGVFMGCAFTDPNTKQKTFSQIWPASTVAADAVAYVMDDPDAVFRMQSDEALVQSDLGNNVGVVQTAGSTDIGRSKNALDGSTAATTNTLPLRIVEFVDGPDSAVGDAFTDALVFINFGDHQYRQHTGTGT</sequence>
<dbReference type="AlphaFoldDB" id="A0A350P962"/>
<evidence type="ECO:0000313" key="2">
    <source>
        <dbReference type="Proteomes" id="UP000263517"/>
    </source>
</evidence>
<dbReference type="EMBL" id="DNAN01000668">
    <property type="protein sequence ID" value="HAW77829.1"/>
    <property type="molecule type" value="Genomic_DNA"/>
</dbReference>
<name>A0A350P962_9ALTE</name>
<comment type="caution">
    <text evidence="1">The sequence shown here is derived from an EMBL/GenBank/DDBJ whole genome shotgun (WGS) entry which is preliminary data.</text>
</comment>
<reference evidence="1 2" key="1">
    <citation type="journal article" date="2018" name="Nat. Biotechnol.">
        <title>A standardized bacterial taxonomy based on genome phylogeny substantially revises the tree of life.</title>
        <authorList>
            <person name="Parks D.H."/>
            <person name="Chuvochina M."/>
            <person name="Waite D.W."/>
            <person name="Rinke C."/>
            <person name="Skarshewski A."/>
            <person name="Chaumeil P.A."/>
            <person name="Hugenholtz P."/>
        </authorList>
    </citation>
    <scope>NUCLEOTIDE SEQUENCE [LARGE SCALE GENOMIC DNA]</scope>
    <source>
        <strain evidence="1">UBA11978</strain>
    </source>
</reference>
<protein>
    <submittedName>
        <fullName evidence="1">Uncharacterized protein</fullName>
    </submittedName>
</protein>
<dbReference type="Proteomes" id="UP000263517">
    <property type="component" value="Unassembled WGS sequence"/>
</dbReference>
<gene>
    <name evidence="1" type="ORF">DCW74_19100</name>
</gene>
<accession>A0A350P962</accession>
<evidence type="ECO:0000313" key="1">
    <source>
        <dbReference type="EMBL" id="HAW77829.1"/>
    </source>
</evidence>
<organism evidence="1 2">
    <name type="scientific">Alteromonas australica</name>
    <dbReference type="NCBI Taxonomy" id="589873"/>
    <lineage>
        <taxon>Bacteria</taxon>
        <taxon>Pseudomonadati</taxon>
        <taxon>Pseudomonadota</taxon>
        <taxon>Gammaproteobacteria</taxon>
        <taxon>Alteromonadales</taxon>
        <taxon>Alteromonadaceae</taxon>
        <taxon>Alteromonas/Salinimonas group</taxon>
        <taxon>Alteromonas</taxon>
    </lineage>
</organism>